<accession>A0AAD8ND52</accession>
<dbReference type="InterPro" id="IPR036881">
    <property type="entry name" value="Glyco_hydro_3_C_sf"/>
</dbReference>
<dbReference type="PANTHER" id="PTHR30620">
    <property type="entry name" value="PERIPLASMIC BETA-GLUCOSIDASE-RELATED"/>
    <property type="match status" value="1"/>
</dbReference>
<keyword evidence="2" id="KW-0326">Glycosidase</keyword>
<keyword evidence="1" id="KW-0378">Hydrolase</keyword>
<dbReference type="InterPro" id="IPR002772">
    <property type="entry name" value="Glyco_hydro_3_C"/>
</dbReference>
<proteinExistence type="predicted"/>
<reference evidence="6" key="1">
    <citation type="submission" date="2023-02" db="EMBL/GenBank/DDBJ databases">
        <title>Genome of toxic invasive species Heracleum sosnowskyi carries increased number of genes despite the absence of recent whole-genome duplications.</title>
        <authorList>
            <person name="Schelkunov M."/>
            <person name="Shtratnikova V."/>
            <person name="Makarenko M."/>
            <person name="Klepikova A."/>
            <person name="Omelchenko D."/>
            <person name="Novikova G."/>
            <person name="Obukhova E."/>
            <person name="Bogdanov V."/>
            <person name="Penin A."/>
            <person name="Logacheva M."/>
        </authorList>
    </citation>
    <scope>NUCLEOTIDE SEQUENCE</scope>
    <source>
        <strain evidence="6">Hsosn_3</strain>
        <tissue evidence="6">Leaf</tissue>
    </source>
</reference>
<dbReference type="GO" id="GO:0009251">
    <property type="term" value="P:glucan catabolic process"/>
    <property type="evidence" value="ECO:0007669"/>
    <property type="project" value="TreeGrafter"/>
</dbReference>
<evidence type="ECO:0000256" key="1">
    <source>
        <dbReference type="ARBA" id="ARBA00022801"/>
    </source>
</evidence>
<evidence type="ECO:0000259" key="5">
    <source>
        <dbReference type="Pfam" id="PF01915"/>
    </source>
</evidence>
<evidence type="ECO:0000313" key="6">
    <source>
        <dbReference type="EMBL" id="KAK1404612.1"/>
    </source>
</evidence>
<evidence type="ECO:0000256" key="3">
    <source>
        <dbReference type="SAM" id="SignalP"/>
    </source>
</evidence>
<dbReference type="Pfam" id="PF00933">
    <property type="entry name" value="Glyco_hydro_3"/>
    <property type="match status" value="1"/>
</dbReference>
<comment type="caution">
    <text evidence="6">The sequence shown here is derived from an EMBL/GenBank/DDBJ whole genome shotgun (WGS) entry which is preliminary data.</text>
</comment>
<dbReference type="InterPro" id="IPR036962">
    <property type="entry name" value="Glyco_hydro_3_N_sf"/>
</dbReference>
<feature type="signal peptide" evidence="3">
    <location>
        <begin position="1"/>
        <end position="23"/>
    </location>
</feature>
<dbReference type="PANTHER" id="PTHR30620:SF91">
    <property type="entry name" value="BETA-GLUCOSIDASE"/>
    <property type="match status" value="1"/>
</dbReference>
<protein>
    <submittedName>
        <fullName evidence="6">Lysosomal beta glucosidase-like</fullName>
    </submittedName>
</protein>
<evidence type="ECO:0000313" key="7">
    <source>
        <dbReference type="Proteomes" id="UP001237642"/>
    </source>
</evidence>
<dbReference type="Gene3D" id="3.40.50.1700">
    <property type="entry name" value="Glycoside hydrolase family 3 C-terminal domain"/>
    <property type="match status" value="1"/>
</dbReference>
<dbReference type="GO" id="GO:0008422">
    <property type="term" value="F:beta-glucosidase activity"/>
    <property type="evidence" value="ECO:0007669"/>
    <property type="project" value="TreeGrafter"/>
</dbReference>
<dbReference type="SUPFAM" id="SSF52279">
    <property type="entry name" value="Beta-D-glucan exohydrolase, C-terminal domain"/>
    <property type="match status" value="1"/>
</dbReference>
<dbReference type="EMBL" id="JAUIZM010000001">
    <property type="protein sequence ID" value="KAK1404612.1"/>
    <property type="molecule type" value="Genomic_DNA"/>
</dbReference>
<dbReference type="Proteomes" id="UP001237642">
    <property type="component" value="Unassembled WGS sequence"/>
</dbReference>
<feature type="chain" id="PRO_5041926328" evidence="3">
    <location>
        <begin position="24"/>
        <end position="630"/>
    </location>
</feature>
<dbReference type="FunFam" id="3.20.20.300:FF:000003">
    <property type="entry name" value="Beta-D-glucan exohydrolase isoenzyme ExoI"/>
    <property type="match status" value="1"/>
</dbReference>
<reference evidence="6" key="2">
    <citation type="submission" date="2023-05" db="EMBL/GenBank/DDBJ databases">
        <authorList>
            <person name="Schelkunov M.I."/>
        </authorList>
    </citation>
    <scope>NUCLEOTIDE SEQUENCE</scope>
    <source>
        <strain evidence="6">Hsosn_3</strain>
        <tissue evidence="6">Leaf</tissue>
    </source>
</reference>
<dbReference type="FunFam" id="3.40.50.1700:FF:000002">
    <property type="entry name" value="Glycosyl hydrolase family protein"/>
    <property type="match status" value="1"/>
</dbReference>
<evidence type="ECO:0000259" key="4">
    <source>
        <dbReference type="Pfam" id="PF00933"/>
    </source>
</evidence>
<feature type="domain" description="Glycoside hydrolase family 3 C-terminal" evidence="5">
    <location>
        <begin position="412"/>
        <end position="621"/>
    </location>
</feature>
<name>A0AAD8ND52_9APIA</name>
<dbReference type="SUPFAM" id="SSF51445">
    <property type="entry name" value="(Trans)glycosidases"/>
    <property type="match status" value="1"/>
</dbReference>
<dbReference type="InterPro" id="IPR017853">
    <property type="entry name" value="GH"/>
</dbReference>
<dbReference type="InterPro" id="IPR001764">
    <property type="entry name" value="Glyco_hydro_3_N"/>
</dbReference>
<sequence>MEKCLVLLIGVLVICCGAGATQAVFMKFRDPKQPINVRIKDLMSRMTLEEKIGQMVQIDRSVATNEVMRDYSIGSILSGGGSVPAEKAPPKMWLGMINDFQRGSLSSRLAIPMIYGIDAVHGHNNVYGATIFPHNVGLGATRDPVLVKKIGAATALEARATGIPYVFAPCIAVCRDPRWGRCYESYSEDHKIVQAMTEIIPGLQGDIPYNSRKGVPFLAGLQKVAACAKHFVGDGGTNEGINENNTIIDAHGLFSIHMPAYYNSIIKGVATVMVSYSSWNGKKMHSNRELITGFLKNKLKFRGFVISDWQGIDRMTTPAHDNYTWSIETGVNAGIDMIMVPYNYTEFIDGLTFLVKNKFVPISRIDDAVKRILRVKFVMGLFENPLAEFNMTKYLGCKEHRSLAREAVRKSLVLLKNGKSAKKPLLPLPKKSSKILVAGSHADNIGNQCGGWTITWQGESGNTTAGGTTILSAVKKTVDPETEVVYQENPSANFVKSEKFSYAIVVVGEPPYAETGGDNMNLTIPAAGLSTIKNVCGAVRCVVVLITGRPVVIQPYLPTIDALVAAWLPGTEGLGVTDVLFGDHGFTGKLPRTWFKTVNQLPMNVGDAHYDPLFPFGFGLTTKPTKATQE</sequence>
<dbReference type="Pfam" id="PF01915">
    <property type="entry name" value="Glyco_hydro_3_C"/>
    <property type="match status" value="1"/>
</dbReference>
<gene>
    <name evidence="6" type="ORF">POM88_004217</name>
</gene>
<dbReference type="AlphaFoldDB" id="A0AAD8ND52"/>
<feature type="domain" description="Glycoside hydrolase family 3 N-terminal" evidence="4">
    <location>
        <begin position="47"/>
        <end position="375"/>
    </location>
</feature>
<organism evidence="6 7">
    <name type="scientific">Heracleum sosnowskyi</name>
    <dbReference type="NCBI Taxonomy" id="360622"/>
    <lineage>
        <taxon>Eukaryota</taxon>
        <taxon>Viridiplantae</taxon>
        <taxon>Streptophyta</taxon>
        <taxon>Embryophyta</taxon>
        <taxon>Tracheophyta</taxon>
        <taxon>Spermatophyta</taxon>
        <taxon>Magnoliopsida</taxon>
        <taxon>eudicotyledons</taxon>
        <taxon>Gunneridae</taxon>
        <taxon>Pentapetalae</taxon>
        <taxon>asterids</taxon>
        <taxon>campanulids</taxon>
        <taxon>Apiales</taxon>
        <taxon>Apiaceae</taxon>
        <taxon>Apioideae</taxon>
        <taxon>apioid superclade</taxon>
        <taxon>Tordylieae</taxon>
        <taxon>Tordyliinae</taxon>
        <taxon>Heracleum</taxon>
    </lineage>
</organism>
<dbReference type="Gene3D" id="3.20.20.300">
    <property type="entry name" value="Glycoside hydrolase, family 3, N-terminal domain"/>
    <property type="match status" value="1"/>
</dbReference>
<evidence type="ECO:0000256" key="2">
    <source>
        <dbReference type="ARBA" id="ARBA00023295"/>
    </source>
</evidence>
<keyword evidence="3" id="KW-0732">Signal</keyword>
<dbReference type="InterPro" id="IPR051915">
    <property type="entry name" value="Cellulose_Degrad_GH3"/>
</dbReference>
<dbReference type="PRINTS" id="PR00133">
    <property type="entry name" value="GLHYDRLASE3"/>
</dbReference>
<keyword evidence="7" id="KW-1185">Reference proteome</keyword>